<evidence type="ECO:0000256" key="5">
    <source>
        <dbReference type="RuleBase" id="RU362057"/>
    </source>
</evidence>
<dbReference type="InterPro" id="IPR002213">
    <property type="entry name" value="UDP_glucos_trans"/>
</dbReference>
<dbReference type="Gene3D" id="3.40.50.2000">
    <property type="entry name" value="Glycogen Phosphorylase B"/>
    <property type="match status" value="2"/>
</dbReference>
<proteinExistence type="inferred from homology"/>
<evidence type="ECO:0000256" key="1">
    <source>
        <dbReference type="ARBA" id="ARBA00009995"/>
    </source>
</evidence>
<dbReference type="GO" id="GO:0016758">
    <property type="term" value="F:hexosyltransferase activity"/>
    <property type="evidence" value="ECO:0007669"/>
    <property type="project" value="UniProtKB-ARBA"/>
</dbReference>
<evidence type="ECO:0000256" key="2">
    <source>
        <dbReference type="ARBA" id="ARBA00022676"/>
    </source>
</evidence>
<name>A0ABD3AUV3_9GENT</name>
<accession>A0ABD3AUV3</accession>
<dbReference type="PANTHER" id="PTHR11926">
    <property type="entry name" value="GLUCOSYL/GLUCURONOSYL TRANSFERASES"/>
    <property type="match status" value="1"/>
</dbReference>
<dbReference type="Pfam" id="PF00201">
    <property type="entry name" value="UDPGT"/>
    <property type="match status" value="1"/>
</dbReference>
<keyword evidence="7" id="KW-1185">Reference proteome</keyword>
<comment type="similarity">
    <text evidence="1 4">Belongs to the UDP-glycosyltransferase family.</text>
</comment>
<evidence type="ECO:0000256" key="3">
    <source>
        <dbReference type="ARBA" id="ARBA00022679"/>
    </source>
</evidence>
<sequence>MINNRPYQEIEAKQPNKPPYKMGEIHPKPHAILLPYPLQGHVIPFVHLATKLASNGFIITFVNTESIHHQITKSRFQSNHHEEGGDIFSEARKSGLDIRYATVTDGFPLGFDRSLNHDQFFEGIVHVFPAHVDELVGKLVQSDPPVNCLVVDTFYVFSSSIAKKYNLVNISFWTELALVFSLYYHMDLLRKNGHYDHFDKREDIITYIPGVEAIKPSDMTSYLQTDPTTIVHRIIAKAFADVRKADFVVSNTIDELETQTISALQKNQPFYSIGPIFSSGFPTSSVATSMWSESDCAPWLDTKPEGSVLYVSFGSYAHTSKHDIVEIAHGLVLSQVNFVWVLRPDIVSSDETDYLPTGYDRLIEYCGLIVPWCSQISVLSHPAIGGFLTHCGWNSILESIWSNVPMICYPLLTDQFTNRKLVVEDFKIGVNLCDKRSITREEVAEKIKRLMCGKSSNDFRKEIKKVRKTLENALAIGGSSHKNLDRFVKDVKAKIRKNH</sequence>
<dbReference type="PANTHER" id="PTHR11926:SF774">
    <property type="entry name" value="UDP-GLYCOSYLTRANSFERASE 85A1-RELATED"/>
    <property type="match status" value="1"/>
</dbReference>
<dbReference type="Proteomes" id="UP001630127">
    <property type="component" value="Unassembled WGS sequence"/>
</dbReference>
<dbReference type="AlphaFoldDB" id="A0ABD3AUV3"/>
<comment type="caution">
    <text evidence="6">The sequence shown here is derived from an EMBL/GenBank/DDBJ whole genome shotgun (WGS) entry which is preliminary data.</text>
</comment>
<evidence type="ECO:0000256" key="4">
    <source>
        <dbReference type="RuleBase" id="RU003718"/>
    </source>
</evidence>
<dbReference type="EMBL" id="JBJUIK010000002">
    <property type="protein sequence ID" value="KAL3534976.1"/>
    <property type="molecule type" value="Genomic_DNA"/>
</dbReference>
<protein>
    <recommendedName>
        <fullName evidence="5">Glycosyltransferase</fullName>
        <ecNumber evidence="5">2.4.1.-</ecNumber>
    </recommendedName>
</protein>
<keyword evidence="3 4" id="KW-0808">Transferase</keyword>
<keyword evidence="2 4" id="KW-0328">Glycosyltransferase</keyword>
<dbReference type="CDD" id="cd03784">
    <property type="entry name" value="GT1_Gtf-like"/>
    <property type="match status" value="1"/>
</dbReference>
<organism evidence="6 7">
    <name type="scientific">Cinchona calisaya</name>
    <dbReference type="NCBI Taxonomy" id="153742"/>
    <lineage>
        <taxon>Eukaryota</taxon>
        <taxon>Viridiplantae</taxon>
        <taxon>Streptophyta</taxon>
        <taxon>Embryophyta</taxon>
        <taxon>Tracheophyta</taxon>
        <taxon>Spermatophyta</taxon>
        <taxon>Magnoliopsida</taxon>
        <taxon>eudicotyledons</taxon>
        <taxon>Gunneridae</taxon>
        <taxon>Pentapetalae</taxon>
        <taxon>asterids</taxon>
        <taxon>lamiids</taxon>
        <taxon>Gentianales</taxon>
        <taxon>Rubiaceae</taxon>
        <taxon>Cinchonoideae</taxon>
        <taxon>Cinchoneae</taxon>
        <taxon>Cinchona</taxon>
    </lineage>
</organism>
<dbReference type="InterPro" id="IPR035595">
    <property type="entry name" value="UDP_glycos_trans_CS"/>
</dbReference>
<dbReference type="FunFam" id="3.40.50.2000:FF:000078">
    <property type="entry name" value="Glycosyltransferase"/>
    <property type="match status" value="1"/>
</dbReference>
<dbReference type="EC" id="2.4.1.-" evidence="5"/>
<evidence type="ECO:0000313" key="6">
    <source>
        <dbReference type="EMBL" id="KAL3534976.1"/>
    </source>
</evidence>
<dbReference type="SUPFAM" id="SSF53756">
    <property type="entry name" value="UDP-Glycosyltransferase/glycogen phosphorylase"/>
    <property type="match status" value="1"/>
</dbReference>
<gene>
    <name evidence="6" type="ORF">ACH5RR_003437</name>
</gene>
<dbReference type="PROSITE" id="PS00375">
    <property type="entry name" value="UDPGT"/>
    <property type="match status" value="1"/>
</dbReference>
<evidence type="ECO:0000313" key="7">
    <source>
        <dbReference type="Proteomes" id="UP001630127"/>
    </source>
</evidence>
<reference evidence="6 7" key="1">
    <citation type="submission" date="2024-11" db="EMBL/GenBank/DDBJ databases">
        <title>A near-complete genome assembly of Cinchona calisaya.</title>
        <authorList>
            <person name="Lian D.C."/>
            <person name="Zhao X.W."/>
            <person name="Wei L."/>
        </authorList>
    </citation>
    <scope>NUCLEOTIDE SEQUENCE [LARGE SCALE GENOMIC DNA]</scope>
    <source>
        <tissue evidence="6">Nenye</tissue>
    </source>
</reference>